<proteinExistence type="predicted"/>
<keyword evidence="5" id="KW-0539">Nucleus</keyword>
<sequence>MTSVRLNEADDHPCKPPLFSHSVLQPSWRSAHVHRGPVASASFGSVRQISPLCFTDSGFNSDSSPDIRRSAPLRNRCVSSSPGCRVNTGLNLLEEAWLPILCSKHMAALGNPEMLTRKIKLWDINAHITCRLCEGYLIDATTVTECLHTFCRSCLVKYLEENNTCPTCRIVIHQSHPLQYIGHDRTMQDIVYKLVPGLQEAELKKQRDFYQKLGMEVPGDIKGELCNMKPHLDSQRNGDVKSEDVANKDGEEKPEEDNDYHRSDEQVSICLECNSSKLRGLKRKWIRCSAQATVLHLKKFIAKKLNLTSFNEVGSASTQRNFCPSGDMARFPDSRYLPRSPFQAHSFEITLLSFAAVMTMGHISLGMCLPLQSWCLSESLCGILKLFHTATLSHKAFAAHHMFSRTETLVISFAFRHILCRLSAAL</sequence>
<keyword evidence="10" id="KW-1185">Reference proteome</keyword>
<dbReference type="PROSITE" id="PS00518">
    <property type="entry name" value="ZF_RING_1"/>
    <property type="match status" value="1"/>
</dbReference>
<dbReference type="CDD" id="cd16735">
    <property type="entry name" value="RING-HC_PCGF3"/>
    <property type="match status" value="1"/>
</dbReference>
<name>A0A3B4ELE4_PYGNA</name>
<evidence type="ECO:0000256" key="6">
    <source>
        <dbReference type="PROSITE-ProRule" id="PRU00175"/>
    </source>
</evidence>
<dbReference type="PANTHER" id="PTHR45893">
    <property type="entry name" value="POLYCOMB GROUP RING FINGER PROTEIN"/>
    <property type="match status" value="1"/>
</dbReference>
<comment type="subcellular location">
    <subcellularLocation>
        <location evidence="1">Nucleus</location>
    </subcellularLocation>
</comment>
<feature type="compositionally biased region" description="Basic and acidic residues" evidence="7">
    <location>
        <begin position="230"/>
        <end position="251"/>
    </location>
</feature>
<dbReference type="SMART" id="SM00184">
    <property type="entry name" value="RING"/>
    <property type="match status" value="1"/>
</dbReference>
<gene>
    <name evidence="9" type="primary">PCGF3</name>
</gene>
<dbReference type="STRING" id="42514.ENSPNAP00000036603"/>
<accession>A0A3B4ELE4</accession>
<evidence type="ECO:0000256" key="5">
    <source>
        <dbReference type="ARBA" id="ARBA00023242"/>
    </source>
</evidence>
<evidence type="ECO:0000256" key="2">
    <source>
        <dbReference type="ARBA" id="ARBA00022723"/>
    </source>
</evidence>
<evidence type="ECO:0000313" key="10">
    <source>
        <dbReference type="Proteomes" id="UP001501920"/>
    </source>
</evidence>
<keyword evidence="2" id="KW-0479">Metal-binding</keyword>
<evidence type="ECO:0000256" key="1">
    <source>
        <dbReference type="ARBA" id="ARBA00004123"/>
    </source>
</evidence>
<dbReference type="InterPro" id="IPR013083">
    <property type="entry name" value="Znf_RING/FYVE/PHD"/>
</dbReference>
<dbReference type="InterPro" id="IPR051507">
    <property type="entry name" value="PcG_RING_finger"/>
</dbReference>
<evidence type="ECO:0000313" key="9">
    <source>
        <dbReference type="Ensembl" id="ENSPNAP00000036603.1"/>
    </source>
</evidence>
<keyword evidence="3 6" id="KW-0863">Zinc-finger</keyword>
<dbReference type="Proteomes" id="UP001501920">
    <property type="component" value="Chromosome 11"/>
</dbReference>
<reference evidence="9" key="2">
    <citation type="submission" date="2025-08" db="UniProtKB">
        <authorList>
            <consortium name="Ensembl"/>
        </authorList>
    </citation>
    <scope>IDENTIFICATION</scope>
</reference>
<keyword evidence="4" id="KW-0862">Zinc</keyword>
<dbReference type="Pfam" id="PF13923">
    <property type="entry name" value="zf-C3HC4_2"/>
    <property type="match status" value="1"/>
</dbReference>
<dbReference type="GO" id="GO:0031519">
    <property type="term" value="C:PcG protein complex"/>
    <property type="evidence" value="ECO:0007669"/>
    <property type="project" value="UniProtKB-ARBA"/>
</dbReference>
<dbReference type="GeneTree" id="ENSGT00940000158395"/>
<reference evidence="9 10" key="1">
    <citation type="submission" date="2020-10" db="EMBL/GenBank/DDBJ databases">
        <title>Pygocentrus nattereri (red-bellied piranha) genome, fPygNat1, primary haplotype.</title>
        <authorList>
            <person name="Myers G."/>
            <person name="Meyer A."/>
            <person name="Karagic N."/>
            <person name="Pippel M."/>
            <person name="Winkler S."/>
            <person name="Tracey A."/>
            <person name="Wood J."/>
            <person name="Formenti G."/>
            <person name="Howe K."/>
            <person name="Fedrigo O."/>
            <person name="Jarvis E.D."/>
        </authorList>
    </citation>
    <scope>NUCLEOTIDE SEQUENCE [LARGE SCALE GENOMIC DNA]</scope>
</reference>
<feature type="domain" description="RING-type" evidence="8">
    <location>
        <begin position="130"/>
        <end position="169"/>
    </location>
</feature>
<evidence type="ECO:0000256" key="4">
    <source>
        <dbReference type="ARBA" id="ARBA00022833"/>
    </source>
</evidence>
<dbReference type="FunFam" id="3.30.40.10:FF:000033">
    <property type="entry name" value="Polycomb group RING finger protein 3"/>
    <property type="match status" value="1"/>
</dbReference>
<feature type="region of interest" description="Disordered" evidence="7">
    <location>
        <begin position="230"/>
        <end position="261"/>
    </location>
</feature>
<dbReference type="Ensembl" id="ENSPNAT00000031396.2">
    <property type="protein sequence ID" value="ENSPNAP00000036603.1"/>
    <property type="gene ID" value="ENSPNAG00000006780.2"/>
</dbReference>
<dbReference type="PROSITE" id="PS50089">
    <property type="entry name" value="ZF_RING_2"/>
    <property type="match status" value="1"/>
</dbReference>
<dbReference type="GO" id="GO:0008270">
    <property type="term" value="F:zinc ion binding"/>
    <property type="evidence" value="ECO:0007669"/>
    <property type="project" value="UniProtKB-KW"/>
</dbReference>
<reference evidence="9" key="3">
    <citation type="submission" date="2025-09" db="UniProtKB">
        <authorList>
            <consortium name="Ensembl"/>
        </authorList>
    </citation>
    <scope>IDENTIFICATION</scope>
</reference>
<dbReference type="SUPFAM" id="SSF57850">
    <property type="entry name" value="RING/U-box"/>
    <property type="match status" value="1"/>
</dbReference>
<dbReference type="InterPro" id="IPR001841">
    <property type="entry name" value="Znf_RING"/>
</dbReference>
<organism evidence="9 10">
    <name type="scientific">Pygocentrus nattereri</name>
    <name type="common">Red-bellied piranha</name>
    <dbReference type="NCBI Taxonomy" id="42514"/>
    <lineage>
        <taxon>Eukaryota</taxon>
        <taxon>Metazoa</taxon>
        <taxon>Chordata</taxon>
        <taxon>Craniata</taxon>
        <taxon>Vertebrata</taxon>
        <taxon>Euteleostomi</taxon>
        <taxon>Actinopterygii</taxon>
        <taxon>Neopterygii</taxon>
        <taxon>Teleostei</taxon>
        <taxon>Ostariophysi</taxon>
        <taxon>Characiformes</taxon>
        <taxon>Characoidei</taxon>
        <taxon>Pygocentrus</taxon>
    </lineage>
</organism>
<dbReference type="Gene3D" id="3.30.40.10">
    <property type="entry name" value="Zinc/RING finger domain, C3HC4 (zinc finger)"/>
    <property type="match status" value="1"/>
</dbReference>
<dbReference type="AlphaFoldDB" id="A0A3B4ELE4"/>
<evidence type="ECO:0000256" key="3">
    <source>
        <dbReference type="ARBA" id="ARBA00022771"/>
    </source>
</evidence>
<evidence type="ECO:0000259" key="8">
    <source>
        <dbReference type="PROSITE" id="PS50089"/>
    </source>
</evidence>
<protein>
    <recommendedName>
        <fullName evidence="8">RING-type domain-containing protein</fullName>
    </recommendedName>
</protein>
<evidence type="ECO:0000256" key="7">
    <source>
        <dbReference type="SAM" id="MobiDB-lite"/>
    </source>
</evidence>
<dbReference type="Gene3D" id="3.10.20.90">
    <property type="entry name" value="Phosphatidylinositol 3-kinase Catalytic Subunit, Chain A, domain 1"/>
    <property type="match status" value="1"/>
</dbReference>
<dbReference type="InterPro" id="IPR017907">
    <property type="entry name" value="Znf_RING_CS"/>
</dbReference>